<organism evidence="2 3">
    <name type="scientific">Scophthalmus maximus</name>
    <name type="common">Turbot</name>
    <name type="synonym">Psetta maxima</name>
    <dbReference type="NCBI Taxonomy" id="52904"/>
    <lineage>
        <taxon>Eukaryota</taxon>
        <taxon>Metazoa</taxon>
        <taxon>Chordata</taxon>
        <taxon>Craniata</taxon>
        <taxon>Vertebrata</taxon>
        <taxon>Euteleostomi</taxon>
        <taxon>Actinopterygii</taxon>
        <taxon>Neopterygii</taxon>
        <taxon>Teleostei</taxon>
        <taxon>Neoteleostei</taxon>
        <taxon>Acanthomorphata</taxon>
        <taxon>Carangaria</taxon>
        <taxon>Pleuronectiformes</taxon>
        <taxon>Pleuronectoidei</taxon>
        <taxon>Scophthalmidae</taxon>
        <taxon>Scophthalmus</taxon>
    </lineage>
</organism>
<sequence length="80" mass="9022">MVIGRCVDPTLDPKLLSSPEKRRTAVMKTFRLWVSPVSALRISASCFRVHTNKELSGNQECERRQVALPRPAPPPSTLHR</sequence>
<proteinExistence type="predicted"/>
<evidence type="ECO:0000313" key="2">
    <source>
        <dbReference type="EMBL" id="KAF0036823.1"/>
    </source>
</evidence>
<comment type="caution">
    <text evidence="2">The sequence shown here is derived from an EMBL/GenBank/DDBJ whole genome shotgun (WGS) entry which is preliminary data.</text>
</comment>
<protein>
    <submittedName>
        <fullName evidence="2">Uncharacterized protein</fullName>
    </submittedName>
</protein>
<feature type="compositionally biased region" description="Pro residues" evidence="1">
    <location>
        <begin position="70"/>
        <end position="80"/>
    </location>
</feature>
<evidence type="ECO:0000313" key="3">
    <source>
        <dbReference type="Proteomes" id="UP000438429"/>
    </source>
</evidence>
<dbReference type="EMBL" id="VEVO01000009">
    <property type="protein sequence ID" value="KAF0036823.1"/>
    <property type="molecule type" value="Genomic_DNA"/>
</dbReference>
<gene>
    <name evidence="2" type="ORF">F2P81_009697</name>
</gene>
<reference evidence="2 3" key="1">
    <citation type="submission" date="2019-06" db="EMBL/GenBank/DDBJ databases">
        <title>Draft genomes of female and male turbot (Scophthalmus maximus).</title>
        <authorList>
            <person name="Xu H."/>
            <person name="Xu X.-W."/>
            <person name="Shao C."/>
            <person name="Chen S."/>
        </authorList>
    </citation>
    <scope>NUCLEOTIDE SEQUENCE [LARGE SCALE GENOMIC DNA]</scope>
    <source>
        <strain evidence="2">Ysfricsl-2016a</strain>
        <tissue evidence="2">Blood</tissue>
    </source>
</reference>
<feature type="region of interest" description="Disordered" evidence="1">
    <location>
        <begin position="58"/>
        <end position="80"/>
    </location>
</feature>
<accession>A0A6A4SS48</accession>
<dbReference type="Proteomes" id="UP000438429">
    <property type="component" value="Unassembled WGS sequence"/>
</dbReference>
<evidence type="ECO:0000256" key="1">
    <source>
        <dbReference type="SAM" id="MobiDB-lite"/>
    </source>
</evidence>
<dbReference type="AlphaFoldDB" id="A0A6A4SS48"/>
<name>A0A6A4SS48_SCOMX</name>